<dbReference type="InterPro" id="IPR021054">
    <property type="entry name" value="Cell_wall_mannoprotein_1"/>
</dbReference>
<reference evidence="3 4" key="1">
    <citation type="journal article" date="2015" name="Genome Announc.">
        <title>Draft Genome Sequence and Gene Annotation of the Entomopathogenic Fungus Verticillium hemipterigenum.</title>
        <authorList>
            <person name="Horn F."/>
            <person name="Habel A."/>
            <person name="Scharf D.H."/>
            <person name="Dworschak J."/>
            <person name="Brakhage A.A."/>
            <person name="Guthke R."/>
            <person name="Hertweck C."/>
            <person name="Linde J."/>
        </authorList>
    </citation>
    <scope>NUCLEOTIDE SEQUENCE [LARGE SCALE GENOMIC DNA]</scope>
</reference>
<feature type="chain" id="PRO_5001979880" description="Cell wall protein" evidence="2">
    <location>
        <begin position="17"/>
        <end position="242"/>
    </location>
</feature>
<dbReference type="EMBL" id="CDHN01000006">
    <property type="protein sequence ID" value="CEJ94275.1"/>
    <property type="molecule type" value="Genomic_DNA"/>
</dbReference>
<dbReference type="AlphaFoldDB" id="A0A0A1TQS3"/>
<keyword evidence="4" id="KW-1185">Reference proteome</keyword>
<proteinExistence type="predicted"/>
<dbReference type="HOGENOM" id="CLU_082452_0_0_1"/>
<feature type="signal peptide" evidence="2">
    <location>
        <begin position="1"/>
        <end position="16"/>
    </location>
</feature>
<accession>A0A0A1TQS3</accession>
<dbReference type="PANTHER" id="PTHR38123">
    <property type="entry name" value="CELL WALL SERINE-THREONINE-RICH GALACTOMANNOPROTEIN MP1 (AFU_ORTHOLOGUE AFUA_4G03240)"/>
    <property type="match status" value="1"/>
</dbReference>
<gene>
    <name evidence="3" type="ORF">VHEMI09816</name>
</gene>
<evidence type="ECO:0000256" key="1">
    <source>
        <dbReference type="SAM" id="MobiDB-lite"/>
    </source>
</evidence>
<keyword evidence="2" id="KW-0732">Signal</keyword>
<feature type="compositionally biased region" description="Low complexity" evidence="1">
    <location>
        <begin position="176"/>
        <end position="218"/>
    </location>
</feature>
<dbReference type="Pfam" id="PF12296">
    <property type="entry name" value="HsbA"/>
    <property type="match status" value="1"/>
</dbReference>
<evidence type="ECO:0000313" key="3">
    <source>
        <dbReference type="EMBL" id="CEJ94275.1"/>
    </source>
</evidence>
<evidence type="ECO:0000256" key="2">
    <source>
        <dbReference type="SAM" id="SignalP"/>
    </source>
</evidence>
<dbReference type="PANTHER" id="PTHR38123:SF6">
    <property type="entry name" value="CELL WALL SERINE-THREONINE-RICH GALACTOMANNOPROTEIN MP1 (AFU_ORTHOLOGUE AFUA_4G03240)"/>
    <property type="match status" value="1"/>
</dbReference>
<organism evidence="3 4">
    <name type="scientific">[Torrubiella] hemipterigena</name>
    <dbReference type="NCBI Taxonomy" id="1531966"/>
    <lineage>
        <taxon>Eukaryota</taxon>
        <taxon>Fungi</taxon>
        <taxon>Dikarya</taxon>
        <taxon>Ascomycota</taxon>
        <taxon>Pezizomycotina</taxon>
        <taxon>Sordariomycetes</taxon>
        <taxon>Hypocreomycetidae</taxon>
        <taxon>Hypocreales</taxon>
        <taxon>Clavicipitaceae</taxon>
        <taxon>Clavicipitaceae incertae sedis</taxon>
        <taxon>'Torrubiella' clade</taxon>
    </lineage>
</organism>
<name>A0A0A1TQS3_9HYPO</name>
<dbReference type="GO" id="GO:0005576">
    <property type="term" value="C:extracellular region"/>
    <property type="evidence" value="ECO:0007669"/>
    <property type="project" value="TreeGrafter"/>
</dbReference>
<dbReference type="STRING" id="1531966.A0A0A1TQS3"/>
<protein>
    <recommendedName>
        <fullName evidence="5">Cell wall protein</fullName>
    </recommendedName>
</protein>
<dbReference type="Gene3D" id="1.20.1280.140">
    <property type="match status" value="1"/>
</dbReference>
<dbReference type="Proteomes" id="UP000039046">
    <property type="component" value="Unassembled WGS sequence"/>
</dbReference>
<evidence type="ECO:0008006" key="5">
    <source>
        <dbReference type="Google" id="ProtNLM"/>
    </source>
</evidence>
<dbReference type="OrthoDB" id="2422134at2759"/>
<evidence type="ECO:0000313" key="4">
    <source>
        <dbReference type="Proteomes" id="UP000039046"/>
    </source>
</evidence>
<feature type="region of interest" description="Disordered" evidence="1">
    <location>
        <begin position="165"/>
        <end position="218"/>
    </location>
</feature>
<sequence>MKFALATVALAATVLAGPTDDILKGIQSDIQALDKAVQSYSGDKAPLVSAADKLVSDIKAGTGKISGGPDLTDADAVTLVPLVQGINKDGETLTNDLISKKDQVQTAKECSTVRGVATNLNSASQDLIKAIVAKTPEKLQSIAQGLAGDLTKTLQKAQDAFSEANCKDASGGGSTPSGSSKPSGSSTPASSTPAGSAPASSTPATKPTGSASQSAPATVPTGAAGALAPGALIAAAVAALAL</sequence>